<protein>
    <recommendedName>
        <fullName evidence="4 13">Tetraacyldisaccharide 4'-kinase</fullName>
        <ecNumber evidence="3 13">2.7.1.130</ecNumber>
    </recommendedName>
    <alternativeName>
        <fullName evidence="12 13">Lipid A 4'-kinase</fullName>
    </alternativeName>
</protein>
<dbReference type="PANTHER" id="PTHR42724">
    <property type="entry name" value="TETRAACYLDISACCHARIDE 4'-KINASE"/>
    <property type="match status" value="1"/>
</dbReference>
<dbReference type="Proteomes" id="UP001501126">
    <property type="component" value="Unassembled WGS sequence"/>
</dbReference>
<comment type="catalytic activity">
    <reaction evidence="13">
        <text>a lipid A disaccharide + ATP = a lipid IVA + ADP + H(+)</text>
        <dbReference type="Rhea" id="RHEA:67840"/>
        <dbReference type="ChEBI" id="CHEBI:15378"/>
        <dbReference type="ChEBI" id="CHEBI:30616"/>
        <dbReference type="ChEBI" id="CHEBI:176343"/>
        <dbReference type="ChEBI" id="CHEBI:176425"/>
        <dbReference type="ChEBI" id="CHEBI:456216"/>
        <dbReference type="EC" id="2.7.1.130"/>
    </reaction>
</comment>
<dbReference type="InterPro" id="IPR003758">
    <property type="entry name" value="LpxK"/>
</dbReference>
<keyword evidence="6 13" id="KW-0441">Lipid A biosynthesis</keyword>
<evidence type="ECO:0000256" key="2">
    <source>
        <dbReference type="ARBA" id="ARBA00004870"/>
    </source>
</evidence>
<keyword evidence="10 13" id="KW-0067">ATP-binding</keyword>
<keyword evidence="15" id="KW-1185">Reference proteome</keyword>
<accession>A0ABN1MPP7</accession>
<dbReference type="HAMAP" id="MF_00409">
    <property type="entry name" value="LpxK"/>
    <property type="match status" value="1"/>
</dbReference>
<name>A0ABN1MPP7_9FLAO</name>
<dbReference type="NCBIfam" id="TIGR00682">
    <property type="entry name" value="lpxK"/>
    <property type="match status" value="1"/>
</dbReference>
<comment type="pathway">
    <text evidence="2 13">Glycolipid biosynthesis; lipid IV(A) biosynthesis; lipid IV(A) from (3R)-3-hydroxytetradecanoyl-[acyl-carrier-protein] and UDP-N-acetyl-alpha-D-glucosamine: step 6/6.</text>
</comment>
<reference evidence="14 15" key="1">
    <citation type="journal article" date="2019" name="Int. J. Syst. Evol. Microbiol.">
        <title>The Global Catalogue of Microorganisms (GCM) 10K type strain sequencing project: providing services to taxonomists for standard genome sequencing and annotation.</title>
        <authorList>
            <consortium name="The Broad Institute Genomics Platform"/>
            <consortium name="The Broad Institute Genome Sequencing Center for Infectious Disease"/>
            <person name="Wu L."/>
            <person name="Ma J."/>
        </authorList>
    </citation>
    <scope>NUCLEOTIDE SEQUENCE [LARGE SCALE GENOMIC DNA]</scope>
    <source>
        <strain evidence="14 15">JCM 16083</strain>
    </source>
</reference>
<evidence type="ECO:0000256" key="1">
    <source>
        <dbReference type="ARBA" id="ARBA00002274"/>
    </source>
</evidence>
<evidence type="ECO:0000256" key="8">
    <source>
        <dbReference type="ARBA" id="ARBA00022741"/>
    </source>
</evidence>
<proteinExistence type="inferred from homology"/>
<evidence type="ECO:0000256" key="11">
    <source>
        <dbReference type="ARBA" id="ARBA00023098"/>
    </source>
</evidence>
<evidence type="ECO:0000256" key="9">
    <source>
        <dbReference type="ARBA" id="ARBA00022777"/>
    </source>
</evidence>
<evidence type="ECO:0000256" key="6">
    <source>
        <dbReference type="ARBA" id="ARBA00022556"/>
    </source>
</evidence>
<comment type="caution">
    <text evidence="14">The sequence shown here is derived from an EMBL/GenBank/DDBJ whole genome shotgun (WGS) entry which is preliminary data.</text>
</comment>
<dbReference type="EC" id="2.7.1.130" evidence="3 13"/>
<evidence type="ECO:0000256" key="10">
    <source>
        <dbReference type="ARBA" id="ARBA00022840"/>
    </source>
</evidence>
<evidence type="ECO:0000256" key="7">
    <source>
        <dbReference type="ARBA" id="ARBA00022679"/>
    </source>
</evidence>
<keyword evidence="9 13" id="KW-0418">Kinase</keyword>
<keyword evidence="8 13" id="KW-0547">Nucleotide-binding</keyword>
<evidence type="ECO:0000256" key="4">
    <source>
        <dbReference type="ARBA" id="ARBA00016436"/>
    </source>
</evidence>
<dbReference type="PANTHER" id="PTHR42724:SF1">
    <property type="entry name" value="TETRAACYLDISACCHARIDE 4'-KINASE, MITOCHONDRIAL-RELATED"/>
    <property type="match status" value="1"/>
</dbReference>
<keyword evidence="7 13" id="KW-0808">Transferase</keyword>
<keyword evidence="5 13" id="KW-0444">Lipid biosynthesis</keyword>
<evidence type="ECO:0000256" key="12">
    <source>
        <dbReference type="ARBA" id="ARBA00029757"/>
    </source>
</evidence>
<dbReference type="InterPro" id="IPR027417">
    <property type="entry name" value="P-loop_NTPase"/>
</dbReference>
<sequence>MNRWRLILLPFSILYGTITGIRNLLYKVGIFSSYEIPVPSIIVGNLSVGGTGKTPHVAYLTSFLKDKYNIAILSRGYGRKTKGFLVVTTDSIAADVGDEPLEYKSKFGSDVQVFVCEKRKTGIEMILKQFPDTDLILLDDAFQHRAVRAGLSILISDYSRPFFRDFVLPAGNLREWKDGEKRADLCIFSKCPPELSEQNKTHYRSTFHNPQQVFFSSVVYGSLIPLSGHSIPSDISDIILVTGIANPKPIREYLSSEAKVTPVVFPDHHRFSLQDIHRIHEIFRNFTHGKAIIVTTVKDAMRLLTEEFKNETNEFPWFMLPIEVDIEDSGRFTNEIIQYVESHKRSS</sequence>
<dbReference type="SUPFAM" id="SSF52540">
    <property type="entry name" value="P-loop containing nucleoside triphosphate hydrolases"/>
    <property type="match status" value="1"/>
</dbReference>
<dbReference type="EMBL" id="BAAAFH010000007">
    <property type="protein sequence ID" value="GAA0874833.1"/>
    <property type="molecule type" value="Genomic_DNA"/>
</dbReference>
<evidence type="ECO:0000256" key="3">
    <source>
        <dbReference type="ARBA" id="ARBA00012071"/>
    </source>
</evidence>
<evidence type="ECO:0000313" key="15">
    <source>
        <dbReference type="Proteomes" id="UP001501126"/>
    </source>
</evidence>
<comment type="similarity">
    <text evidence="13">Belongs to the LpxK family.</text>
</comment>
<keyword evidence="11 13" id="KW-0443">Lipid metabolism</keyword>
<gene>
    <name evidence="13 14" type="primary">lpxK</name>
    <name evidence="14" type="ORF">GCM10009118_12410</name>
</gene>
<comment type="function">
    <text evidence="1 13">Transfers the gamma-phosphate of ATP to the 4'-position of a tetraacyldisaccharide 1-phosphate intermediate (termed DS-1-P) to form tetraacyldisaccharide 1,4'-bis-phosphate (lipid IVA).</text>
</comment>
<dbReference type="Pfam" id="PF02606">
    <property type="entry name" value="LpxK"/>
    <property type="match status" value="1"/>
</dbReference>
<feature type="binding site" evidence="13">
    <location>
        <begin position="47"/>
        <end position="54"/>
    </location>
    <ligand>
        <name>ATP</name>
        <dbReference type="ChEBI" id="CHEBI:30616"/>
    </ligand>
</feature>
<organism evidence="14 15">
    <name type="scientific">Wandonia haliotis</name>
    <dbReference type="NCBI Taxonomy" id="574963"/>
    <lineage>
        <taxon>Bacteria</taxon>
        <taxon>Pseudomonadati</taxon>
        <taxon>Bacteroidota</taxon>
        <taxon>Flavobacteriia</taxon>
        <taxon>Flavobacteriales</taxon>
        <taxon>Crocinitomicaceae</taxon>
        <taxon>Wandonia</taxon>
    </lineage>
</organism>
<evidence type="ECO:0000313" key="14">
    <source>
        <dbReference type="EMBL" id="GAA0874833.1"/>
    </source>
</evidence>
<evidence type="ECO:0000256" key="13">
    <source>
        <dbReference type="HAMAP-Rule" id="MF_00409"/>
    </source>
</evidence>
<evidence type="ECO:0000256" key="5">
    <source>
        <dbReference type="ARBA" id="ARBA00022516"/>
    </source>
</evidence>
<dbReference type="RefSeq" id="WP_343785753.1">
    <property type="nucleotide sequence ID" value="NZ_BAAAFH010000007.1"/>
</dbReference>